<evidence type="ECO:0000313" key="1">
    <source>
        <dbReference type="EMBL" id="UGO50675.1"/>
    </source>
</evidence>
<proteinExistence type="predicted"/>
<keyword evidence="2" id="KW-1185">Reference proteome</keyword>
<organism evidence="1 2">
    <name type="scientific">Bacillus phage vB_BanS_Sophrita</name>
    <dbReference type="NCBI Taxonomy" id="2894790"/>
    <lineage>
        <taxon>Viruses</taxon>
        <taxon>Duplodnaviria</taxon>
        <taxon>Heunggongvirae</taxon>
        <taxon>Uroviricota</taxon>
        <taxon>Caudoviricetes</taxon>
        <taxon>Joanripponvirinae</taxon>
        <taxon>Sophritavirus</taxon>
        <taxon>Sophritavirus sophrita</taxon>
    </lineage>
</organism>
<dbReference type="EMBL" id="OK499991">
    <property type="protein sequence ID" value="UGO50675.1"/>
    <property type="molecule type" value="Genomic_DNA"/>
</dbReference>
<accession>A0AAE8YTW0</accession>
<reference evidence="1" key="1">
    <citation type="submission" date="2021-10" db="EMBL/GenBank/DDBJ databases">
        <authorList>
            <person name="Lavering E.D."/>
            <person name="James R."/>
            <person name="Fairholm J.D."/>
            <person name="Ogilvie B.H."/>
            <person name="Thurgood T.L."/>
            <person name="Robison R.A."/>
            <person name="Grose J.H."/>
        </authorList>
    </citation>
    <scope>NUCLEOTIDE SEQUENCE</scope>
</reference>
<gene>
    <name evidence="1" type="ORF">SOPHRITA_84</name>
</gene>
<protein>
    <submittedName>
        <fullName evidence="1">Uncharacterized protein</fullName>
    </submittedName>
</protein>
<sequence>MTNTKNNDIIYFKEDDIMQLIEGEGFYRLVPLHTAGDTTPDQGKVLLFGTDEQVLAYFEAHPMLIAYELTKISAYEVV</sequence>
<dbReference type="Proteomes" id="UP000827460">
    <property type="component" value="Segment"/>
</dbReference>
<evidence type="ECO:0000313" key="2">
    <source>
        <dbReference type="Proteomes" id="UP000827460"/>
    </source>
</evidence>
<name>A0AAE8YTW0_9CAUD</name>